<dbReference type="InterPro" id="IPR022622">
    <property type="entry name" value="DUF3492"/>
</dbReference>
<dbReference type="Pfam" id="PF13692">
    <property type="entry name" value="Glyco_trans_1_4"/>
    <property type="match status" value="1"/>
</dbReference>
<dbReference type="Gene3D" id="3.40.50.2000">
    <property type="entry name" value="Glycogen Phosphorylase B"/>
    <property type="match status" value="2"/>
</dbReference>
<keyword evidence="3" id="KW-1185">Reference proteome</keyword>
<dbReference type="EMBL" id="BLVO01000013">
    <property type="protein sequence ID" value="GFM33030.1"/>
    <property type="molecule type" value="Genomic_DNA"/>
</dbReference>
<comment type="caution">
    <text evidence="2">The sequence shown here is derived from an EMBL/GenBank/DDBJ whole genome shotgun (WGS) entry which is preliminary data.</text>
</comment>
<protein>
    <submittedName>
        <fullName evidence="2">Pellicle/biofilm biosynthesis glycosyltransferase PelF</fullName>
    </submittedName>
</protein>
<evidence type="ECO:0000259" key="1">
    <source>
        <dbReference type="Pfam" id="PF11997"/>
    </source>
</evidence>
<reference evidence="2 3" key="1">
    <citation type="submission" date="2020-05" db="EMBL/GenBank/DDBJ databases">
        <title>Draft genome sequence of Desulfovibrio sp. strain HN2T.</title>
        <authorList>
            <person name="Ueno A."/>
            <person name="Tamazawa S."/>
            <person name="Tamamura S."/>
            <person name="Murakami T."/>
            <person name="Kiyama T."/>
            <person name="Inomata H."/>
            <person name="Amano Y."/>
            <person name="Miyakawa K."/>
            <person name="Tamaki H."/>
            <person name="Naganuma T."/>
            <person name="Kaneko K."/>
        </authorList>
    </citation>
    <scope>NUCLEOTIDE SEQUENCE [LARGE SCALE GENOMIC DNA]</scope>
    <source>
        <strain evidence="2 3">HN2</strain>
    </source>
</reference>
<evidence type="ECO:0000313" key="2">
    <source>
        <dbReference type="EMBL" id="GFM33030.1"/>
    </source>
</evidence>
<dbReference type="RefSeq" id="WP_174404724.1">
    <property type="nucleotide sequence ID" value="NZ_BLVO01000013.1"/>
</dbReference>
<keyword evidence="2" id="KW-0808">Transferase</keyword>
<feature type="domain" description="DUF3492" evidence="1">
    <location>
        <begin position="3"/>
        <end position="274"/>
    </location>
</feature>
<evidence type="ECO:0000313" key="3">
    <source>
        <dbReference type="Proteomes" id="UP000503840"/>
    </source>
</evidence>
<dbReference type="SUPFAM" id="SSF53756">
    <property type="entry name" value="UDP-Glycosyltransferase/glycogen phosphorylase"/>
    <property type="match status" value="1"/>
</dbReference>
<dbReference type="AlphaFoldDB" id="A0A7J0BH41"/>
<dbReference type="Pfam" id="PF11997">
    <property type="entry name" value="DUF3492"/>
    <property type="match status" value="1"/>
</dbReference>
<dbReference type="PANTHER" id="PTHR12526">
    <property type="entry name" value="GLYCOSYLTRANSFERASE"/>
    <property type="match status" value="1"/>
</dbReference>
<gene>
    <name evidence="2" type="primary">pelF</name>
    <name evidence="2" type="ORF">DSM101010T_13950</name>
</gene>
<sequence>MIADVCLILEGSYPFVAGGVSSWVHNLVEGLPQITFTALCILPSEKEPHEYKYELPPNFLPPKVVYIHDVEKPKRSLFNHFGNRQIEEIRSFHKTLGKLSHDDLKAIIEAFQNSRYPLWELMHGKKAWDFLIEQIEDHVPDAPFMNYFWTYRFTHLPMFKVMSVKLPEARAYHAVSTGYAGLLGAVARITTGRPLLLTEHGIYTKERKIEIAQSESLQQKEDKRLRVNKDLGVYQQLWVKTFYALGRITYHYAERIITLYEGNRQMQIKDGAAPWRTEVIPNGIDLEGFRHLKPATYPEETQDAFTIGFVGRVVPIKDVKTFIRACKSVSLKMDNVRFWIMGPTEEDEEYYEECVDLVKVLQLEDTVRFLGRVNVREYYQQLDLVVLTSISEAQPLVVMEANCAGIPVVASDVGACRELLEGRIAEDRSLGPSGIVTRIADPSDTADAILSILGSFATRRRMARAGRERIARFYSEAALNARYDTVYRELMELQDWTGPGGTGPAAEEPAWQE</sequence>
<dbReference type="GO" id="GO:0016740">
    <property type="term" value="F:transferase activity"/>
    <property type="evidence" value="ECO:0007669"/>
    <property type="project" value="UniProtKB-KW"/>
</dbReference>
<name>A0A7J0BH41_9BACT</name>
<dbReference type="InterPro" id="IPR047691">
    <property type="entry name" value="PelF-like"/>
</dbReference>
<accession>A0A7J0BH41</accession>
<proteinExistence type="predicted"/>
<dbReference type="PANTHER" id="PTHR12526:SF608">
    <property type="entry name" value="PELF"/>
    <property type="match status" value="1"/>
</dbReference>
<dbReference type="Proteomes" id="UP000503840">
    <property type="component" value="Unassembled WGS sequence"/>
</dbReference>
<dbReference type="NCBIfam" id="NF038011">
    <property type="entry name" value="PelF"/>
    <property type="match status" value="1"/>
</dbReference>
<organism evidence="2 3">
    <name type="scientific">Desulfovibrio subterraneus</name>
    <dbReference type="NCBI Taxonomy" id="2718620"/>
    <lineage>
        <taxon>Bacteria</taxon>
        <taxon>Pseudomonadati</taxon>
        <taxon>Thermodesulfobacteriota</taxon>
        <taxon>Desulfovibrionia</taxon>
        <taxon>Desulfovibrionales</taxon>
        <taxon>Desulfovibrionaceae</taxon>
        <taxon>Desulfovibrio</taxon>
    </lineage>
</organism>